<evidence type="ECO:0000256" key="4">
    <source>
        <dbReference type="ARBA" id="ARBA00022927"/>
    </source>
</evidence>
<feature type="compositionally biased region" description="Polar residues" evidence="10">
    <location>
        <begin position="2126"/>
        <end position="2143"/>
    </location>
</feature>
<comment type="similarity">
    <text evidence="8">Belongs to the Nup188 family.</text>
</comment>
<dbReference type="EMBL" id="KB320843">
    <property type="protein sequence ID" value="ELW61986.1"/>
    <property type="molecule type" value="Genomic_DNA"/>
</dbReference>
<evidence type="ECO:0000256" key="7">
    <source>
        <dbReference type="ARBA" id="ARBA00023242"/>
    </source>
</evidence>
<dbReference type="Pfam" id="PF10487">
    <property type="entry name" value="Nup188_N"/>
    <property type="match status" value="1"/>
</dbReference>
<feature type="domain" description="Nucleoporin Nup188 N-terminal subdomain III" evidence="12">
    <location>
        <begin position="1179"/>
        <end position="1296"/>
    </location>
</feature>
<dbReference type="InterPro" id="IPR044840">
    <property type="entry name" value="Nup188"/>
</dbReference>
<evidence type="ECO:0000256" key="2">
    <source>
        <dbReference type="ARBA" id="ARBA00022448"/>
    </source>
</evidence>
<evidence type="ECO:0000256" key="1">
    <source>
        <dbReference type="ARBA" id="ARBA00004567"/>
    </source>
</evidence>
<comment type="subcellular location">
    <subcellularLocation>
        <location evidence="1">Nucleus</location>
        <location evidence="1">Nuclear pore complex</location>
    </subcellularLocation>
</comment>
<dbReference type="Gene3D" id="2.60.120.620">
    <property type="entry name" value="q2cbj1_9rhob like domain"/>
    <property type="match status" value="1"/>
</dbReference>
<feature type="domain" description="Nucleoporin Nup188 N-terminal subdomain III" evidence="12">
    <location>
        <begin position="709"/>
        <end position="1119"/>
    </location>
</feature>
<evidence type="ECO:0000259" key="12">
    <source>
        <dbReference type="Pfam" id="PF21093"/>
    </source>
</evidence>
<dbReference type="GO" id="GO:0006405">
    <property type="term" value="P:RNA export from nucleus"/>
    <property type="evidence" value="ECO:0007669"/>
    <property type="project" value="TreeGrafter"/>
</dbReference>
<dbReference type="eggNOG" id="KOG4833">
    <property type="taxonomic scope" value="Eukaryota"/>
</dbReference>
<reference evidence="14" key="2">
    <citation type="journal article" date="2013" name="Nat. Commun.">
        <title>Genome of the Chinese tree shrew.</title>
        <authorList>
            <person name="Fan Y."/>
            <person name="Huang Z.Y."/>
            <person name="Cao C.C."/>
            <person name="Chen C.S."/>
            <person name="Chen Y.X."/>
            <person name="Fan D.D."/>
            <person name="He J."/>
            <person name="Hou H.L."/>
            <person name="Hu L."/>
            <person name="Hu X.T."/>
            <person name="Jiang X.T."/>
            <person name="Lai R."/>
            <person name="Lang Y.S."/>
            <person name="Liang B."/>
            <person name="Liao S.G."/>
            <person name="Mu D."/>
            <person name="Ma Y.Y."/>
            <person name="Niu Y.Y."/>
            <person name="Sun X.Q."/>
            <person name="Xia J.Q."/>
            <person name="Xiao J."/>
            <person name="Xiong Z.Q."/>
            <person name="Xu L."/>
            <person name="Yang L."/>
            <person name="Zhang Y."/>
            <person name="Zhao W."/>
            <person name="Zhao X.D."/>
            <person name="Zheng Y.T."/>
            <person name="Zhou J.M."/>
            <person name="Zhu Y.B."/>
            <person name="Zhang G.J."/>
            <person name="Wang J."/>
            <person name="Yao Y.G."/>
        </authorList>
    </citation>
    <scope>NUCLEOTIDE SEQUENCE [LARGE SCALE GENOMIC DNA]</scope>
</reference>
<keyword evidence="7" id="KW-0539">Nucleus</keyword>
<dbReference type="SUPFAM" id="SSF51197">
    <property type="entry name" value="Clavaminate synthase-like"/>
    <property type="match status" value="1"/>
</dbReference>
<evidence type="ECO:0000256" key="9">
    <source>
        <dbReference type="ARBA" id="ARBA00040174"/>
    </source>
</evidence>
<evidence type="ECO:0000259" key="11">
    <source>
        <dbReference type="Pfam" id="PF10487"/>
    </source>
</evidence>
<accession>L9KH12</accession>
<evidence type="ECO:0000256" key="6">
    <source>
        <dbReference type="ARBA" id="ARBA00023132"/>
    </source>
</evidence>
<dbReference type="InterPro" id="IPR018864">
    <property type="entry name" value="Nucleoporin_Nup188_N"/>
</dbReference>
<evidence type="ECO:0000256" key="8">
    <source>
        <dbReference type="ARBA" id="ARBA00038387"/>
    </source>
</evidence>
<keyword evidence="5" id="KW-0811">Translocation</keyword>
<dbReference type="GO" id="GO:0006606">
    <property type="term" value="P:protein import into nucleus"/>
    <property type="evidence" value="ECO:0007669"/>
    <property type="project" value="TreeGrafter"/>
</dbReference>
<dbReference type="GO" id="GO:0044611">
    <property type="term" value="C:nuclear pore inner ring"/>
    <property type="evidence" value="ECO:0007669"/>
    <property type="project" value="TreeGrafter"/>
</dbReference>
<feature type="region of interest" description="Disordered" evidence="10">
    <location>
        <begin position="1914"/>
        <end position="1952"/>
    </location>
</feature>
<feature type="domain" description="Nucleoporin Nup188 N-terminal" evidence="11">
    <location>
        <begin position="245"/>
        <end position="660"/>
    </location>
</feature>
<dbReference type="GO" id="GO:0017056">
    <property type="term" value="F:structural constituent of nuclear pore"/>
    <property type="evidence" value="ECO:0007669"/>
    <property type="project" value="InterPro"/>
</dbReference>
<name>L9KH12_TUPCH</name>
<evidence type="ECO:0000313" key="14">
    <source>
        <dbReference type="Proteomes" id="UP000011518"/>
    </source>
</evidence>
<dbReference type="InParanoid" id="L9KH12"/>
<dbReference type="Pfam" id="PF21094">
    <property type="entry name" value="Nup188_SH3-like"/>
    <property type="match status" value="1"/>
</dbReference>
<keyword evidence="2" id="KW-0813">Transport</keyword>
<evidence type="ECO:0000256" key="5">
    <source>
        <dbReference type="ARBA" id="ARBA00023010"/>
    </source>
</evidence>
<dbReference type="PANTHER" id="PTHR31431">
    <property type="entry name" value="NUCLEOPORIN NUP188 HOMOLOG"/>
    <property type="match status" value="1"/>
</dbReference>
<dbReference type="PANTHER" id="PTHR31431:SF1">
    <property type="entry name" value="NUCLEOPORIN NUP188"/>
    <property type="match status" value="1"/>
</dbReference>
<protein>
    <recommendedName>
        <fullName evidence="9">Nucleoporin NUP188</fullName>
    </recommendedName>
</protein>
<sequence>MQQRIGEIVAGMDVPPHLRTEFSTQEEEQLRAQGSTDYFLSSGDKVRFFFEKGVFDERGNFLVPPEKSINKIGHALHAHDAVFRRVTHSPKVQALARSLGLQRPVVVQSMYIFKDASFLYTEPLGRVLGMWIALEDATLENGCLWFIPGSHTSGVSRRMVRAPAGSVPGTSFLGSEPVRDNSLFVPTPVQRGALVLIHGEVVHKSECNLSDCSRHVYTFHLMEASGTIWSPENCPSSAEKVKANKDVASPLKELGLRISKFLGLDEEQSVELLQCYLQEDYRGTRDSIKTVLQDERQSQALILKIADYYYEERTYILLCVLHLLTYFQDERHPYRVEYAECVDKLEKELVLKYRQQFEELYKTEAPTWETHGSLMTERQVSRWFVQCLREQSMLLEIIFLYYAYFEMVPSDLLVLTKLFKEQGFGSRQTNRHLVDETMDPFVDRIGYFSALILIEGMDIESLHKCALDDRRELHQFAQDGLICQDMDHLMLTFGDIPHHAPVLLAWALLRHTLNPEETSNVVRKIGGTAIQLNVFQYLTRLLRSLASGGNDCTTSTACMCVYGLLSFVLTSLELHTLGNQQDVIDTACEVLADPSLPELFWGTEPTSGLGIILDSVCGMFPHLLSPLLQLLQALVSGKSTAKKVYSFLDKMSFYNELYKHKPHDVISHEDGTLWRRQTPKLLYPLGGQTNLRIPQGTVGQVVLDDRAYLVRWEYSYSSWTLFTCEVEMLLHVVSTADVIQHCQRVRPIIDLVHKVISVDLSIADCLLPITSRIYMLLQRLTAVISPPVDVIASCVNCLTVLAARNPAKVWTDLRHTGFLPFVVHPVSSMSQMISAEGMNAGGYGNLLMNSEQPQGEYGVTIAFLRLITTLVKGQLGNTQSQGLVPCVMFVLKEMLPSYHKWRYNSNGVREQIGCLILELIHAILNLCHETQLHGSHTPSLQSLCICSLAYTEAGQTVVNIMGIGVDTIDMVMAAQPRSDRAEGQGQGQLLIKTVKLAFSVTNNVIRLKPPSNVVSPLEQALTQHGAHGNNLIAVLAKYIYHKHDPALPRLAIQLLKRLATVAPMSVYACLGNDAAAIRDAFLIRLQSKIEDMRIKVMILEFLTVAVETQPGLIELFLNLEVKDSSDGSKEFSLGVWSCLHAVLELIDSQQQDRYWCPPLLHRAAIAFLHALWQDRRDSAMLVLRTKRLSEAYLVSAFCTSSGAHGNNLIAVLAKYIYHKHDPALPRLAIQLLKRLATVAPMSVYACLGNDAAAIRDAFLIRLQSKIEDMRIKVMILEFLTVAVETQPGLIELFLNLEVKDSSDGSKEFSLGVWSCLHAVLELIDSQQQDRYWCPPLLHRAAIAFLHALWQDRRDSAMLVLRTKNLRVLELIDSQQQDRYWCPPLLHRAAIAFLHALWQDRRDSAMLVLRTKPKFWENLTSPLFGTLSPPSETSEPSILETCALIMKIICLELYYVVKGSLDQSLKDTLKRFSSEKRFAYWSGYVKSLAIHMAETEGSSCTSFLEYQMLVSAWRMLLIIATSHADITHLTDSAVRRQLFLDVLDGTKALLLAPASMNCLRLGSMMCTLLLILLRQWKRELGSVDKILGPLTEILEGVLQADQQLMEKTKAKVFSAVITVLQMEELRVSDIPQYSQLVLNVCETLQEEVIALLDQTRHSLASGSAAEDKDSMETDDCSRPLHKDQRDGVCVLGLHLAKELCEVDEDGDSWLQVTRRLPILPTLLTTLEVSLRMKQNLHFTEASLHLLLTLARTQQGAAAVAGAGITQSICLPLLSVYQLSPNGTVQTPSTSRKSLDAPSWPGVYRLSMSLMERLLKTLRYNFLTEALDFVGVHQERTLQCLNAVRTVQSLACLEEADHTVGFILQLSNFRKEWHFHLPQLMCDVQVNLGYLCQACTSLLHSRKMLQHYLQNKNGDGMPSAVTPRVQRPPITASTGPAAPSCPSSKQPAADTEASEQRALHTVQYGLLKILSRTLAALRHFTPDVCQILLDQSLDLAEYNFLFALSFTTPTFDSEVAPSFGTLLATVNVALNMLGELDKKKEPLTQAVGLSTQAERTRTLKSLLLFTMENCFYLLISQAMRYLRDPAVHPRDKQRMKQELSSELSTLLSSLSRYFRRGAPSSPAAGILPSSQGKSTALSSKASPESQEPLIQLVQAFVRHVQR</sequence>
<keyword evidence="3" id="KW-0509">mRNA transport</keyword>
<evidence type="ECO:0000256" key="10">
    <source>
        <dbReference type="SAM" id="MobiDB-lite"/>
    </source>
</evidence>
<dbReference type="InterPro" id="IPR008775">
    <property type="entry name" value="Phytyl_CoA_dOase-like"/>
</dbReference>
<gene>
    <name evidence="13" type="ORF">TREES_T100004284</name>
</gene>
<evidence type="ECO:0000256" key="3">
    <source>
        <dbReference type="ARBA" id="ARBA00022816"/>
    </source>
</evidence>
<keyword evidence="4" id="KW-0653">Protein transport</keyword>
<dbReference type="InterPro" id="IPR016024">
    <property type="entry name" value="ARM-type_fold"/>
</dbReference>
<dbReference type="SUPFAM" id="SSF48371">
    <property type="entry name" value="ARM repeat"/>
    <property type="match status" value="1"/>
</dbReference>
<dbReference type="Pfam" id="PF21093">
    <property type="entry name" value="Nup188_N-subdom_III"/>
    <property type="match status" value="2"/>
</dbReference>
<dbReference type="FunCoup" id="L9KH12">
    <property type="interactions" value="2833"/>
</dbReference>
<feature type="region of interest" description="Disordered" evidence="10">
    <location>
        <begin position="2119"/>
        <end position="2144"/>
    </location>
</feature>
<keyword evidence="14" id="KW-1185">Reference proteome</keyword>
<dbReference type="InterPro" id="IPR048883">
    <property type="entry name" value="Nup188_N-subdom_III"/>
</dbReference>
<dbReference type="Proteomes" id="UP000011518">
    <property type="component" value="Unassembled WGS sequence"/>
</dbReference>
<dbReference type="STRING" id="246437.L9KH12"/>
<dbReference type="Pfam" id="PF05721">
    <property type="entry name" value="PhyH"/>
    <property type="match status" value="1"/>
</dbReference>
<keyword evidence="6" id="KW-0906">Nuclear pore complex</keyword>
<dbReference type="GO" id="GO:0051028">
    <property type="term" value="P:mRNA transport"/>
    <property type="evidence" value="ECO:0007669"/>
    <property type="project" value="UniProtKB-KW"/>
</dbReference>
<organism evidence="13 14">
    <name type="scientific">Tupaia chinensis</name>
    <name type="common">Chinese tree shrew</name>
    <name type="synonym">Tupaia belangeri chinensis</name>
    <dbReference type="NCBI Taxonomy" id="246437"/>
    <lineage>
        <taxon>Eukaryota</taxon>
        <taxon>Metazoa</taxon>
        <taxon>Chordata</taxon>
        <taxon>Craniata</taxon>
        <taxon>Vertebrata</taxon>
        <taxon>Euteleostomi</taxon>
        <taxon>Mammalia</taxon>
        <taxon>Eutheria</taxon>
        <taxon>Euarchontoglires</taxon>
        <taxon>Scandentia</taxon>
        <taxon>Tupaiidae</taxon>
        <taxon>Tupaia</taxon>
    </lineage>
</organism>
<proteinExistence type="inferred from homology"/>
<evidence type="ECO:0000313" key="13">
    <source>
        <dbReference type="EMBL" id="ELW61986.1"/>
    </source>
</evidence>
<reference evidence="14" key="1">
    <citation type="submission" date="2012-07" db="EMBL/GenBank/DDBJ databases">
        <title>Genome of the Chinese tree shrew, a rising model animal genetically related to primates.</title>
        <authorList>
            <person name="Zhang G."/>
            <person name="Fan Y."/>
            <person name="Yao Y."/>
            <person name="Huang Z."/>
        </authorList>
    </citation>
    <scope>NUCLEOTIDE SEQUENCE [LARGE SCALE GENOMIC DNA]</scope>
</reference>